<keyword evidence="1" id="KW-0732">Signal</keyword>
<accession>A0A939DMT7</accession>
<dbReference type="EMBL" id="JAFKCV010000002">
    <property type="protein sequence ID" value="MBN7824666.1"/>
    <property type="molecule type" value="Genomic_DNA"/>
</dbReference>
<evidence type="ECO:0000256" key="1">
    <source>
        <dbReference type="SAM" id="SignalP"/>
    </source>
</evidence>
<name>A0A939DMT7_9ALTE</name>
<proteinExistence type="predicted"/>
<dbReference type="PROSITE" id="PS51257">
    <property type="entry name" value="PROKAR_LIPOPROTEIN"/>
    <property type="match status" value="1"/>
</dbReference>
<dbReference type="Proteomes" id="UP000664654">
    <property type="component" value="Unassembled WGS sequence"/>
</dbReference>
<feature type="chain" id="PRO_5036690976" description="Lipoprotein" evidence="1">
    <location>
        <begin position="24"/>
        <end position="447"/>
    </location>
</feature>
<organism evidence="2 3">
    <name type="scientific">Bowmanella dokdonensis</name>
    <dbReference type="NCBI Taxonomy" id="751969"/>
    <lineage>
        <taxon>Bacteria</taxon>
        <taxon>Pseudomonadati</taxon>
        <taxon>Pseudomonadota</taxon>
        <taxon>Gammaproteobacteria</taxon>
        <taxon>Alteromonadales</taxon>
        <taxon>Alteromonadaceae</taxon>
        <taxon>Bowmanella</taxon>
    </lineage>
</organism>
<sequence>MNQKIWILSGAALALALTACKPAMQPAAEKPVPVAQAEQQTETVSPLEQLPFYQQKLSSTPYLPANLAQASTNCAVGEAASDTEYRTAAQTDYNNFGWEQRVAADWEFFGTDTVLGRVLVIDYAEQDGKLAYRYLANANSHTQLYEPWSSSKVMAITGAVSQARQAGVGAQSLAGSVPVPDLITSIHTYKPFGKADGNSNAIASYLVNLAGREYLTELFHERWLKLSVPEVKLKGAYAQEIFDPGVNNWQDMHSDQSAPMPRLSDNQADPSYLPYRCETCGLTGNKPMTTLAEAEWLKRLASHGREAATRHPGLTQADIDSLFYGIGHSDKDHQYGGMLMGISRVLTDAIANSMQADNTDSKQTLDSATDGNWRVFQKIGWGPSGTRGTAEMVMLAHVCLPDYQGGREFTLAAQTSVPGDEEIRVNDAAKQMQALLDNAMQALLKQD</sequence>
<protein>
    <recommendedName>
        <fullName evidence="4">Lipoprotein</fullName>
    </recommendedName>
</protein>
<evidence type="ECO:0008006" key="4">
    <source>
        <dbReference type="Google" id="ProtNLM"/>
    </source>
</evidence>
<evidence type="ECO:0000313" key="3">
    <source>
        <dbReference type="Proteomes" id="UP000664654"/>
    </source>
</evidence>
<evidence type="ECO:0000313" key="2">
    <source>
        <dbReference type="EMBL" id="MBN7824666.1"/>
    </source>
</evidence>
<dbReference type="AlphaFoldDB" id="A0A939DMT7"/>
<comment type="caution">
    <text evidence="2">The sequence shown here is derived from an EMBL/GenBank/DDBJ whole genome shotgun (WGS) entry which is preliminary data.</text>
</comment>
<keyword evidence="3" id="KW-1185">Reference proteome</keyword>
<reference evidence="2" key="1">
    <citation type="submission" date="2021-03" db="EMBL/GenBank/DDBJ databases">
        <title>novel species isolated from a fishpond in China.</title>
        <authorList>
            <person name="Lu H."/>
            <person name="Cai Z."/>
        </authorList>
    </citation>
    <scope>NUCLEOTIDE SEQUENCE</scope>
    <source>
        <strain evidence="2">JCM 30855</strain>
    </source>
</reference>
<gene>
    <name evidence="2" type="ORF">J0A66_05435</name>
</gene>
<feature type="signal peptide" evidence="1">
    <location>
        <begin position="1"/>
        <end position="23"/>
    </location>
</feature>
<dbReference type="RefSeq" id="WP_206572854.1">
    <property type="nucleotide sequence ID" value="NZ_JAFKCV010000002.1"/>
</dbReference>